<protein>
    <submittedName>
        <fullName evidence="1">Uncharacterized protein</fullName>
    </submittedName>
</protein>
<evidence type="ECO:0000313" key="3">
    <source>
        <dbReference type="Proteomes" id="UP000663882"/>
    </source>
</evidence>
<dbReference type="EMBL" id="CAJOAX010001495">
    <property type="protein sequence ID" value="CAF3720489.1"/>
    <property type="molecule type" value="Genomic_DNA"/>
</dbReference>
<evidence type="ECO:0000313" key="1">
    <source>
        <dbReference type="EMBL" id="CAF0938591.1"/>
    </source>
</evidence>
<proteinExistence type="predicted"/>
<evidence type="ECO:0000313" key="2">
    <source>
        <dbReference type="EMBL" id="CAF3720489.1"/>
    </source>
</evidence>
<dbReference type="OrthoDB" id="10005515at2759"/>
<dbReference type="EMBL" id="CAJNOO010000420">
    <property type="protein sequence ID" value="CAF0938591.1"/>
    <property type="molecule type" value="Genomic_DNA"/>
</dbReference>
<reference evidence="1" key="1">
    <citation type="submission" date="2021-02" db="EMBL/GenBank/DDBJ databases">
        <authorList>
            <person name="Nowell W R."/>
        </authorList>
    </citation>
    <scope>NUCLEOTIDE SEQUENCE</scope>
</reference>
<organism evidence="1 3">
    <name type="scientific">Rotaria sordida</name>
    <dbReference type="NCBI Taxonomy" id="392033"/>
    <lineage>
        <taxon>Eukaryota</taxon>
        <taxon>Metazoa</taxon>
        <taxon>Spiralia</taxon>
        <taxon>Gnathifera</taxon>
        <taxon>Rotifera</taxon>
        <taxon>Eurotatoria</taxon>
        <taxon>Bdelloidea</taxon>
        <taxon>Philodinida</taxon>
        <taxon>Philodinidae</taxon>
        <taxon>Rotaria</taxon>
    </lineage>
</organism>
<comment type="caution">
    <text evidence="1">The sequence shown here is derived from an EMBL/GenBank/DDBJ whole genome shotgun (WGS) entry which is preliminary data.</text>
</comment>
<gene>
    <name evidence="2" type="ORF">OTI717_LOCUS13791</name>
    <name evidence="1" type="ORF">RFH988_LOCUS10947</name>
</gene>
<dbReference type="AlphaFoldDB" id="A0A814C5I1"/>
<accession>A0A814C5I1</accession>
<name>A0A814C5I1_9BILA</name>
<dbReference type="Proteomes" id="UP000663823">
    <property type="component" value="Unassembled WGS sequence"/>
</dbReference>
<dbReference type="Proteomes" id="UP000663882">
    <property type="component" value="Unassembled WGS sequence"/>
</dbReference>
<sequence length="232" mass="27238">MNEYIQAFINGMNYVPYNCNLTGLYGRITRGINEDDFSRLSPDPNKRLSWVFDHETLCNLLGMSHLDMLTNLGHTVEWIRYQLNANKKFKLIIFSASSDEVKLATWDNIFELLIKSYPEIDSNMWFRYSKQLKEMTFQEIDPERIIIKNYYLGPDSDGYMHINRFLSLKNHPTLLQVRAFLHNQIGLNELFGGNGRTITHEGVLLDKEYLTNNRFINEFNQYALLDLNPILP</sequence>